<dbReference type="Proteomes" id="UP000011885">
    <property type="component" value="Unassembled WGS sequence"/>
</dbReference>
<dbReference type="OrthoDB" id="280679at2"/>
<evidence type="ECO:0000313" key="3">
    <source>
        <dbReference type="Proteomes" id="UP000011885"/>
    </source>
</evidence>
<dbReference type="RefSeq" id="WP_008682283.1">
    <property type="nucleotide sequence ID" value="NZ_ANOH01000278.1"/>
</dbReference>
<dbReference type="PANTHER" id="PTHR36109">
    <property type="entry name" value="MEMBRANE PROTEIN-RELATED"/>
    <property type="match status" value="1"/>
</dbReference>
<keyword evidence="1" id="KW-0812">Transmembrane</keyword>
<evidence type="ECO:0000313" key="2">
    <source>
        <dbReference type="EMBL" id="EMI54426.1"/>
    </source>
</evidence>
<reference evidence="2 3" key="1">
    <citation type="journal article" date="2013" name="Mar. Genomics">
        <title>Expression of sulfatases in Rhodopirellula baltica and the diversity of sulfatases in the genus Rhodopirellula.</title>
        <authorList>
            <person name="Wegner C.E."/>
            <person name="Richter-Heitmann T."/>
            <person name="Klindworth A."/>
            <person name="Klockow C."/>
            <person name="Richter M."/>
            <person name="Achstetter T."/>
            <person name="Glockner F.O."/>
            <person name="Harder J."/>
        </authorList>
    </citation>
    <scope>NUCLEOTIDE SEQUENCE [LARGE SCALE GENOMIC DNA]</scope>
    <source>
        <strain evidence="2 3">SM41</strain>
    </source>
</reference>
<feature type="transmembrane region" description="Helical" evidence="1">
    <location>
        <begin position="92"/>
        <end position="113"/>
    </location>
</feature>
<dbReference type="AlphaFoldDB" id="M5U992"/>
<keyword evidence="3" id="KW-1185">Reference proteome</keyword>
<dbReference type="EMBL" id="ANOH01000278">
    <property type="protein sequence ID" value="EMI54426.1"/>
    <property type="molecule type" value="Genomic_DNA"/>
</dbReference>
<organism evidence="2 3">
    <name type="scientific">Rhodopirellula sallentina SM41</name>
    <dbReference type="NCBI Taxonomy" id="1263870"/>
    <lineage>
        <taxon>Bacteria</taxon>
        <taxon>Pseudomonadati</taxon>
        <taxon>Planctomycetota</taxon>
        <taxon>Planctomycetia</taxon>
        <taxon>Pirellulales</taxon>
        <taxon>Pirellulaceae</taxon>
        <taxon>Rhodopirellula</taxon>
    </lineage>
</organism>
<dbReference type="PANTHER" id="PTHR36109:SF2">
    <property type="entry name" value="MEMBRANE PROTEIN"/>
    <property type="match status" value="1"/>
</dbReference>
<name>M5U992_9BACT</name>
<protein>
    <submittedName>
        <fullName evidence="2">Putative membrane protein</fullName>
    </submittedName>
</protein>
<sequence length="164" mass="16573">MSNECLVAEFSNAESLGLALEVLEKAGYGRDQVSIVSTPDQVERYVPHDGGSNADAPPAEKTTGASTLAGGAIGAILGAGTMIGPLLVAGPIVGMAVGAAGGGLLSAVGSLSISKDAASRYERNVATGASLIVVIDDSIKLNDAERGLKTCDPVSLERYDVKRD</sequence>
<keyword evidence="1" id="KW-1133">Transmembrane helix</keyword>
<proteinExistence type="predicted"/>
<keyword evidence="1" id="KW-0472">Membrane</keyword>
<dbReference type="PATRIC" id="fig|1263870.3.peg.4383"/>
<evidence type="ECO:0000256" key="1">
    <source>
        <dbReference type="SAM" id="Phobius"/>
    </source>
</evidence>
<feature type="transmembrane region" description="Helical" evidence="1">
    <location>
        <begin position="68"/>
        <end position="86"/>
    </location>
</feature>
<gene>
    <name evidence="2" type="ORF">RSSM_04137</name>
</gene>
<accession>M5U992</accession>
<comment type="caution">
    <text evidence="2">The sequence shown here is derived from an EMBL/GenBank/DDBJ whole genome shotgun (WGS) entry which is preliminary data.</text>
</comment>
<dbReference type="InterPro" id="IPR052948">
    <property type="entry name" value="Low_temp-induced_all0457"/>
</dbReference>